<gene>
    <name evidence="4" type="ORF">HD556DRAFT_1307969</name>
</gene>
<dbReference type="GO" id="GO:0005737">
    <property type="term" value="C:cytoplasm"/>
    <property type="evidence" value="ECO:0007669"/>
    <property type="project" value="TreeGrafter"/>
</dbReference>
<dbReference type="AlphaFoldDB" id="A0A9P7AR25"/>
<proteinExistence type="predicted"/>
<dbReference type="GO" id="GO:0005524">
    <property type="term" value="F:ATP binding"/>
    <property type="evidence" value="ECO:0007669"/>
    <property type="project" value="UniProtKB-KW"/>
</dbReference>
<dbReference type="RefSeq" id="XP_041160718.1">
    <property type="nucleotide sequence ID" value="XM_041300073.1"/>
</dbReference>
<dbReference type="Gene3D" id="1.10.8.60">
    <property type="match status" value="1"/>
</dbReference>
<dbReference type="OrthoDB" id="3231409at2759"/>
<evidence type="ECO:0000259" key="3">
    <source>
        <dbReference type="Pfam" id="PF17862"/>
    </source>
</evidence>
<dbReference type="Gene3D" id="3.40.50.300">
    <property type="entry name" value="P-loop containing nucleotide triphosphate hydrolases"/>
    <property type="match status" value="1"/>
</dbReference>
<evidence type="ECO:0000313" key="4">
    <source>
        <dbReference type="EMBL" id="KAG1794607.1"/>
    </source>
</evidence>
<keyword evidence="1" id="KW-0547">Nucleotide-binding</keyword>
<organism evidence="4 5">
    <name type="scientific">Suillus plorans</name>
    <dbReference type="NCBI Taxonomy" id="116603"/>
    <lineage>
        <taxon>Eukaryota</taxon>
        <taxon>Fungi</taxon>
        <taxon>Dikarya</taxon>
        <taxon>Basidiomycota</taxon>
        <taxon>Agaricomycotina</taxon>
        <taxon>Agaricomycetes</taxon>
        <taxon>Agaricomycetidae</taxon>
        <taxon>Boletales</taxon>
        <taxon>Suillineae</taxon>
        <taxon>Suillaceae</taxon>
        <taxon>Suillus</taxon>
    </lineage>
</organism>
<keyword evidence="5" id="KW-1185">Reference proteome</keyword>
<dbReference type="Proteomes" id="UP000719766">
    <property type="component" value="Unassembled WGS sequence"/>
</dbReference>
<dbReference type="Pfam" id="PF17862">
    <property type="entry name" value="AAA_lid_3"/>
    <property type="match status" value="1"/>
</dbReference>
<evidence type="ECO:0000313" key="5">
    <source>
        <dbReference type="Proteomes" id="UP000719766"/>
    </source>
</evidence>
<reference evidence="4" key="1">
    <citation type="journal article" date="2020" name="New Phytol.">
        <title>Comparative genomics reveals dynamic genome evolution in host specialist ectomycorrhizal fungi.</title>
        <authorList>
            <person name="Lofgren L.A."/>
            <person name="Nguyen N.H."/>
            <person name="Vilgalys R."/>
            <person name="Ruytinx J."/>
            <person name="Liao H.L."/>
            <person name="Branco S."/>
            <person name="Kuo A."/>
            <person name="LaButti K."/>
            <person name="Lipzen A."/>
            <person name="Andreopoulos W."/>
            <person name="Pangilinan J."/>
            <person name="Riley R."/>
            <person name="Hundley H."/>
            <person name="Na H."/>
            <person name="Barry K."/>
            <person name="Grigoriev I.V."/>
            <person name="Stajich J.E."/>
            <person name="Kennedy P.G."/>
        </authorList>
    </citation>
    <scope>NUCLEOTIDE SEQUENCE</scope>
    <source>
        <strain evidence="4">S12</strain>
    </source>
</reference>
<protein>
    <recommendedName>
        <fullName evidence="3">AAA ATPase AAA+ lid domain-containing protein</fullName>
    </recommendedName>
</protein>
<dbReference type="PANTHER" id="PTHR23077">
    <property type="entry name" value="AAA-FAMILY ATPASE"/>
    <property type="match status" value="1"/>
</dbReference>
<dbReference type="EMBL" id="JABBWE010000025">
    <property type="protein sequence ID" value="KAG1794607.1"/>
    <property type="molecule type" value="Genomic_DNA"/>
</dbReference>
<comment type="caution">
    <text evidence="4">The sequence shown here is derived from an EMBL/GenBank/DDBJ whole genome shotgun (WGS) entry which is preliminary data.</text>
</comment>
<dbReference type="GO" id="GO:0016887">
    <property type="term" value="F:ATP hydrolysis activity"/>
    <property type="evidence" value="ECO:0007669"/>
    <property type="project" value="TreeGrafter"/>
</dbReference>
<dbReference type="PANTHER" id="PTHR23077:SF27">
    <property type="entry name" value="ATPASE FAMILY GENE 2 PROTEIN HOMOLOG A"/>
    <property type="match status" value="1"/>
</dbReference>
<dbReference type="GeneID" id="64593837"/>
<dbReference type="InterPro" id="IPR027417">
    <property type="entry name" value="P-loop_NTPase"/>
</dbReference>
<dbReference type="InterPro" id="IPR041569">
    <property type="entry name" value="AAA_lid_3"/>
</dbReference>
<dbReference type="InterPro" id="IPR050168">
    <property type="entry name" value="AAA_ATPase_domain"/>
</dbReference>
<feature type="domain" description="AAA ATPase AAA+ lid" evidence="3">
    <location>
        <begin position="62"/>
        <end position="90"/>
    </location>
</feature>
<accession>A0A9P7AR25</accession>
<evidence type="ECO:0000256" key="1">
    <source>
        <dbReference type="ARBA" id="ARBA00022741"/>
    </source>
</evidence>
<dbReference type="SUPFAM" id="SSF52540">
    <property type="entry name" value="P-loop containing nucleoside triphosphate hydrolases"/>
    <property type="match status" value="1"/>
</dbReference>
<evidence type="ECO:0000256" key="2">
    <source>
        <dbReference type="ARBA" id="ARBA00022840"/>
    </source>
</evidence>
<name>A0A9P7AR25_9AGAM</name>
<sequence length="178" mass="19732">MDGVQELVRVTIIAATNRPDVIARLSSDASRKTGSHSIRWTDHAGREKISKIRTRTMSMESDLDLHTIAAMTDGCCGAEVSSLCQDALLTMQKDINAPFTQEPYKGKSRQMRSKDISNGEIKLDQGVSELIAMAQCLRTCCRPARSKVLCAVTITMDCCLSHDQTTAPPVINYNLWRR</sequence>
<keyword evidence="2" id="KW-0067">ATP-binding</keyword>